<name>A0A6J5YTH2_9ZZZZ</name>
<reference evidence="1" key="1">
    <citation type="submission" date="2020-05" db="EMBL/GenBank/DDBJ databases">
        <authorList>
            <person name="Chiriac C."/>
            <person name="Salcher M."/>
            <person name="Ghai R."/>
            <person name="Kavagutti S V."/>
        </authorList>
    </citation>
    <scope>NUCLEOTIDE SEQUENCE</scope>
</reference>
<gene>
    <name evidence="1" type="ORF">UFOPK4080_00371</name>
</gene>
<evidence type="ECO:0000313" key="1">
    <source>
        <dbReference type="EMBL" id="CAB4333444.1"/>
    </source>
</evidence>
<dbReference type="EMBL" id="CAESAG010000037">
    <property type="protein sequence ID" value="CAB4333444.1"/>
    <property type="molecule type" value="Genomic_DNA"/>
</dbReference>
<accession>A0A6J5YTH2</accession>
<organism evidence="1">
    <name type="scientific">freshwater metagenome</name>
    <dbReference type="NCBI Taxonomy" id="449393"/>
    <lineage>
        <taxon>unclassified sequences</taxon>
        <taxon>metagenomes</taxon>
        <taxon>ecological metagenomes</taxon>
    </lineage>
</organism>
<protein>
    <submittedName>
        <fullName evidence="1">Unannotated protein</fullName>
    </submittedName>
</protein>
<dbReference type="AlphaFoldDB" id="A0A6J5YTH2"/>
<sequence>MSPRMSAPSGFKYPQAGVIATAPAIAPEATPSVVALPSRFFSYAIHVIAAAAVEI</sequence>
<proteinExistence type="predicted"/>